<evidence type="ECO:0000313" key="2">
    <source>
        <dbReference type="Proteomes" id="UP000004738"/>
    </source>
</evidence>
<comment type="caution">
    <text evidence="1">The sequence shown here is derived from an EMBL/GenBank/DDBJ whole genome shotgun (WGS) entry which is preliminary data.</text>
</comment>
<gene>
    <name evidence="1" type="ORF">B857_03522</name>
</gene>
<protein>
    <submittedName>
        <fullName evidence="1">Uncharacterized protein</fullName>
    </submittedName>
</protein>
<name>K1LGR1_9BACL</name>
<dbReference type="Proteomes" id="UP000004738">
    <property type="component" value="Unassembled WGS sequence"/>
</dbReference>
<dbReference type="RefSeq" id="WP_008408449.1">
    <property type="nucleotide sequence ID" value="NZ_AMCK01000026.1"/>
</dbReference>
<accession>K1LGR1</accession>
<proteinExistence type="predicted"/>
<reference evidence="1 2" key="1">
    <citation type="journal article" date="2012" name="J. Bacteriol.">
        <title>Draft Genome Sequence of Bacillus isronensis Strain B3W22, Isolated from the Upper Atmosphere.</title>
        <authorList>
            <person name="Shivaji S."/>
            <person name="Ara S."/>
            <person name="Singh S.K."/>
            <person name="Bandi S."/>
            <person name="Singh A."/>
            <person name="Pinnaka A.K."/>
        </authorList>
    </citation>
    <scope>NUCLEOTIDE SEQUENCE [LARGE SCALE GENOMIC DNA]</scope>
    <source>
        <strain evidence="1 2">B3W22</strain>
    </source>
</reference>
<keyword evidence="2" id="KW-1185">Reference proteome</keyword>
<sequence>MNLHNYYFVSEHKYSEFQHLLSNYPFLAIQLEDYNEGYNFYYHFVYNLYTYLTMDDYELIMDDNIRFYYPFQSYIHELTIKQSELQKFKKRKSNNHLYCLLFSVLLKNKLKQMIQKLVDETGFVSELPLELINFYENNPSTSSPSLTINQIHIQFLSSLKAKIIVDTYFSQLITDSIDRTNRYYFIHLKEF</sequence>
<dbReference type="AlphaFoldDB" id="K1LGR1"/>
<dbReference type="EMBL" id="AMCK01000026">
    <property type="protein sequence ID" value="EKB43684.1"/>
    <property type="molecule type" value="Genomic_DNA"/>
</dbReference>
<organism evidence="1 2">
    <name type="scientific">Solibacillus isronensis B3W22</name>
    <dbReference type="NCBI Taxonomy" id="1224748"/>
    <lineage>
        <taxon>Bacteria</taxon>
        <taxon>Bacillati</taxon>
        <taxon>Bacillota</taxon>
        <taxon>Bacilli</taxon>
        <taxon>Bacillales</taxon>
        <taxon>Caryophanaceae</taxon>
        <taxon>Solibacillus</taxon>
    </lineage>
</organism>
<dbReference type="PATRIC" id="fig|1224748.3.peg.3486"/>
<evidence type="ECO:0000313" key="1">
    <source>
        <dbReference type="EMBL" id="EKB43684.1"/>
    </source>
</evidence>